<dbReference type="SUPFAM" id="SSF54211">
    <property type="entry name" value="Ribosomal protein S5 domain 2-like"/>
    <property type="match status" value="1"/>
</dbReference>
<evidence type="ECO:0000313" key="10">
    <source>
        <dbReference type="EMBL" id="CDM66785.1"/>
    </source>
</evidence>
<evidence type="ECO:0000256" key="8">
    <source>
        <dbReference type="NCBIfam" id="TIGR00188"/>
    </source>
</evidence>
<reference evidence="10 11" key="2">
    <citation type="submission" date="2015-01" db="EMBL/GenBank/DDBJ databases">
        <title>Complete genome sequence of Pyrinomonas methylaliphatogenes type strain K22T.</title>
        <authorList>
            <person name="Lee K.C.Y."/>
            <person name="Power J.F."/>
            <person name="Dunfield P.F."/>
            <person name="Morgan X.C."/>
            <person name="Huttenhower C."/>
            <person name="Stott M.B."/>
        </authorList>
    </citation>
    <scope>NUCLEOTIDE SEQUENCE [LARGE SCALE GENOMIC DNA]</scope>
    <source>
        <strain evidence="10 11">K22</strain>
    </source>
</reference>
<accession>A0A0B6X3A6</accession>
<dbReference type="Pfam" id="PF00825">
    <property type="entry name" value="Ribonuclease_P"/>
    <property type="match status" value="1"/>
</dbReference>
<dbReference type="EMBL" id="CBXV010000008">
    <property type="protein sequence ID" value="CDM66785.1"/>
    <property type="molecule type" value="Genomic_DNA"/>
</dbReference>
<keyword evidence="6 7" id="KW-0694">RNA-binding</keyword>
<evidence type="ECO:0000313" key="11">
    <source>
        <dbReference type="Proteomes" id="UP000031518"/>
    </source>
</evidence>
<name>A0A0B6X3A6_9BACT</name>
<dbReference type="AlphaFoldDB" id="A0A0B6X3A6"/>
<dbReference type="NCBIfam" id="TIGR00188">
    <property type="entry name" value="rnpA"/>
    <property type="match status" value="1"/>
</dbReference>
<dbReference type="InterPro" id="IPR014721">
    <property type="entry name" value="Ribsml_uS5_D2-typ_fold_subgr"/>
</dbReference>
<sequence>MVLYAKTDFSAEQSSAGEEARVSSADVNEERAPSSEAATGERAQAAHAGALLRFDLPRSIRLRRSSEFRLAYTLGRRYDGRYLTAFVRRNELDQHRIGVTASRRTARHAVQRNRLKRLLREAFRLSRRELESLKFRYDWVLNANRPLIEAKVWQPLAELRRIIAQIAEDERKSC</sequence>
<dbReference type="InterPro" id="IPR020568">
    <property type="entry name" value="Ribosomal_Su5_D2-typ_SF"/>
</dbReference>
<comment type="function">
    <text evidence="1 7">RNaseP catalyzes the removal of the 5'-leader sequence from pre-tRNA to produce the mature 5'-terminus. It can also cleave other RNA substrates such as 4.5S RNA. The protein component plays an auxiliary but essential role in vivo by binding to the 5'-leader sequence and broadening the substrate specificity of the ribozyme.</text>
</comment>
<dbReference type="STRING" id="454194.PYK22_02823"/>
<keyword evidence="5 7" id="KW-0378">Hydrolase</keyword>
<keyword evidence="11" id="KW-1185">Reference proteome</keyword>
<dbReference type="GO" id="GO:0001682">
    <property type="term" value="P:tRNA 5'-leader removal"/>
    <property type="evidence" value="ECO:0007669"/>
    <property type="project" value="UniProtKB-UniRule"/>
</dbReference>
<comment type="catalytic activity">
    <reaction evidence="7">
        <text>Endonucleolytic cleavage of RNA, removing 5'-extranucleotides from tRNA precursor.</text>
        <dbReference type="EC" id="3.1.26.5"/>
    </reaction>
</comment>
<evidence type="ECO:0000256" key="1">
    <source>
        <dbReference type="ARBA" id="ARBA00002663"/>
    </source>
</evidence>
<dbReference type="HAMAP" id="MF_00227">
    <property type="entry name" value="RNase_P"/>
    <property type="match status" value="1"/>
</dbReference>
<feature type="region of interest" description="Disordered" evidence="9">
    <location>
        <begin position="1"/>
        <end position="42"/>
    </location>
</feature>
<dbReference type="PANTHER" id="PTHR33992:SF1">
    <property type="entry name" value="RIBONUCLEASE P PROTEIN COMPONENT"/>
    <property type="match status" value="1"/>
</dbReference>
<dbReference type="GO" id="GO:0000049">
    <property type="term" value="F:tRNA binding"/>
    <property type="evidence" value="ECO:0007669"/>
    <property type="project" value="UniProtKB-UniRule"/>
</dbReference>
<evidence type="ECO:0000256" key="7">
    <source>
        <dbReference type="HAMAP-Rule" id="MF_00227"/>
    </source>
</evidence>
<reference evidence="10 11" key="1">
    <citation type="submission" date="2013-12" db="EMBL/GenBank/DDBJ databases">
        <authorList>
            <person name="Stott M."/>
        </authorList>
    </citation>
    <scope>NUCLEOTIDE SEQUENCE [LARGE SCALE GENOMIC DNA]</scope>
    <source>
        <strain evidence="10 11">K22</strain>
    </source>
</reference>
<dbReference type="GO" id="GO:0004526">
    <property type="term" value="F:ribonuclease P activity"/>
    <property type="evidence" value="ECO:0007669"/>
    <property type="project" value="UniProtKB-UniRule"/>
</dbReference>
<dbReference type="EC" id="3.1.26.5" evidence="7 8"/>
<organism evidence="10 11">
    <name type="scientific">Pyrinomonas methylaliphatogenes</name>
    <dbReference type="NCBI Taxonomy" id="454194"/>
    <lineage>
        <taxon>Bacteria</taxon>
        <taxon>Pseudomonadati</taxon>
        <taxon>Acidobacteriota</taxon>
        <taxon>Blastocatellia</taxon>
        <taxon>Blastocatellales</taxon>
        <taxon>Pyrinomonadaceae</taxon>
        <taxon>Pyrinomonas</taxon>
    </lineage>
</organism>
<dbReference type="GO" id="GO:0042781">
    <property type="term" value="F:3'-tRNA processing endoribonuclease activity"/>
    <property type="evidence" value="ECO:0007669"/>
    <property type="project" value="TreeGrafter"/>
</dbReference>
<dbReference type="PANTHER" id="PTHR33992">
    <property type="entry name" value="RIBONUCLEASE P PROTEIN COMPONENT"/>
    <property type="match status" value="1"/>
</dbReference>
<comment type="similarity">
    <text evidence="7">Belongs to the RnpA family.</text>
</comment>
<gene>
    <name evidence="7" type="primary">rnpA</name>
    <name evidence="10" type="ORF">PYK22_02823</name>
</gene>
<evidence type="ECO:0000256" key="5">
    <source>
        <dbReference type="ARBA" id="ARBA00022801"/>
    </source>
</evidence>
<evidence type="ECO:0000256" key="2">
    <source>
        <dbReference type="ARBA" id="ARBA00022694"/>
    </source>
</evidence>
<dbReference type="InterPro" id="IPR000100">
    <property type="entry name" value="RNase_P"/>
</dbReference>
<comment type="subunit">
    <text evidence="7">Consists of a catalytic RNA component (M1 or rnpB) and a protein subunit.</text>
</comment>
<protein>
    <recommendedName>
        <fullName evidence="7 8">Ribonuclease P protein component</fullName>
        <shortName evidence="7">RNase P protein</shortName>
        <shortName evidence="7">RNaseP protein</shortName>
        <ecNumber evidence="7 8">3.1.26.5</ecNumber>
    </recommendedName>
    <alternativeName>
        <fullName evidence="7">Protein C5</fullName>
    </alternativeName>
</protein>
<keyword evidence="4 7" id="KW-0255">Endonuclease</keyword>
<evidence type="ECO:0000256" key="3">
    <source>
        <dbReference type="ARBA" id="ARBA00022722"/>
    </source>
</evidence>
<dbReference type="Gene3D" id="3.30.230.10">
    <property type="match status" value="1"/>
</dbReference>
<dbReference type="Proteomes" id="UP000031518">
    <property type="component" value="Unassembled WGS sequence"/>
</dbReference>
<evidence type="ECO:0000256" key="6">
    <source>
        <dbReference type="ARBA" id="ARBA00022884"/>
    </source>
</evidence>
<proteinExistence type="inferred from homology"/>
<dbReference type="PROSITE" id="PS00648">
    <property type="entry name" value="RIBONUCLEASE_P"/>
    <property type="match status" value="1"/>
</dbReference>
<keyword evidence="2 7" id="KW-0819">tRNA processing</keyword>
<evidence type="ECO:0000256" key="9">
    <source>
        <dbReference type="SAM" id="MobiDB-lite"/>
    </source>
</evidence>
<evidence type="ECO:0000256" key="4">
    <source>
        <dbReference type="ARBA" id="ARBA00022759"/>
    </source>
</evidence>
<dbReference type="GO" id="GO:0030677">
    <property type="term" value="C:ribonuclease P complex"/>
    <property type="evidence" value="ECO:0007669"/>
    <property type="project" value="TreeGrafter"/>
</dbReference>
<dbReference type="InterPro" id="IPR020539">
    <property type="entry name" value="RNase_P_CS"/>
</dbReference>
<keyword evidence="3 7" id="KW-0540">Nuclease</keyword>